<dbReference type="STRING" id="331678.Cphamn1_0056"/>
<reference evidence="2" key="1">
    <citation type="submission" date="2008-06" db="EMBL/GenBank/DDBJ databases">
        <title>Complete sequence of Chlorobium phaeobacteroides BS1.</title>
        <authorList>
            <consortium name="US DOE Joint Genome Institute"/>
            <person name="Lucas S."/>
            <person name="Copeland A."/>
            <person name="Lapidus A."/>
            <person name="Glavina del Rio T."/>
            <person name="Dalin E."/>
            <person name="Tice H."/>
            <person name="Bruce D."/>
            <person name="Goodwin L."/>
            <person name="Pitluck S."/>
            <person name="Schmutz J."/>
            <person name="Larimer F."/>
            <person name="Land M."/>
            <person name="Hauser L."/>
            <person name="Kyrpides N."/>
            <person name="Ovchinnikova G."/>
            <person name="Li T."/>
            <person name="Liu Z."/>
            <person name="Zhao F."/>
            <person name="Overmann J."/>
            <person name="Bryant D.A."/>
            <person name="Richardson P."/>
        </authorList>
    </citation>
    <scope>NUCLEOTIDE SEQUENCE [LARGE SCALE GENOMIC DNA]</scope>
    <source>
        <strain evidence="2">BS1</strain>
    </source>
</reference>
<evidence type="ECO:0000313" key="2">
    <source>
        <dbReference type="EMBL" id="ACE03044.1"/>
    </source>
</evidence>
<dbReference type="EMBL" id="CP001101">
    <property type="protein sequence ID" value="ACE03044.1"/>
    <property type="molecule type" value="Genomic_DNA"/>
</dbReference>
<feature type="domain" description="DUF5615" evidence="1">
    <location>
        <begin position="1"/>
        <end position="102"/>
    </location>
</feature>
<dbReference type="KEGG" id="cpb:Cphamn1_0056"/>
<protein>
    <recommendedName>
        <fullName evidence="1">DUF5615 domain-containing protein</fullName>
    </recommendedName>
</protein>
<sequence>MTLWIDAHISPSIAAWINHNFANIDAKSVSALNLQYSTDKEIFAAARKANAIIMSKDSDFLKLIDQFGAPSAFIWITCGNTSNQKMRDVLSSSLEKALDLISSGEPIVEISDKA</sequence>
<evidence type="ECO:0000259" key="1">
    <source>
        <dbReference type="Pfam" id="PF18480"/>
    </source>
</evidence>
<accession>B3EJX6</accession>
<organism evidence="2">
    <name type="scientific">Chlorobium phaeobacteroides (strain BS1)</name>
    <dbReference type="NCBI Taxonomy" id="331678"/>
    <lineage>
        <taxon>Bacteria</taxon>
        <taxon>Pseudomonadati</taxon>
        <taxon>Chlorobiota</taxon>
        <taxon>Chlorobiia</taxon>
        <taxon>Chlorobiales</taxon>
        <taxon>Chlorobiaceae</taxon>
        <taxon>Chlorobium/Pelodictyon group</taxon>
        <taxon>Chlorobium</taxon>
    </lineage>
</organism>
<dbReference type="InterPro" id="IPR041049">
    <property type="entry name" value="DUF5615"/>
</dbReference>
<dbReference type="AlphaFoldDB" id="B3EJX6"/>
<proteinExistence type="predicted"/>
<dbReference type="eggNOG" id="COG4634">
    <property type="taxonomic scope" value="Bacteria"/>
</dbReference>
<dbReference type="HOGENOM" id="CLU_150003_3_1_10"/>
<dbReference type="Pfam" id="PF18480">
    <property type="entry name" value="DUF5615"/>
    <property type="match status" value="1"/>
</dbReference>
<gene>
    <name evidence="2" type="ordered locus">Cphamn1_0056</name>
</gene>
<dbReference type="OrthoDB" id="27473at2"/>
<name>B3EJX6_CHLPB</name>